<evidence type="ECO:0000313" key="2">
    <source>
        <dbReference type="EMBL" id="CAG1840140.1"/>
    </source>
</evidence>
<organism evidence="2">
    <name type="scientific">Musa acuminata subsp. malaccensis</name>
    <name type="common">Wild banana</name>
    <name type="synonym">Musa malaccensis</name>
    <dbReference type="NCBI Taxonomy" id="214687"/>
    <lineage>
        <taxon>Eukaryota</taxon>
        <taxon>Viridiplantae</taxon>
        <taxon>Streptophyta</taxon>
        <taxon>Embryophyta</taxon>
        <taxon>Tracheophyta</taxon>
        <taxon>Spermatophyta</taxon>
        <taxon>Magnoliopsida</taxon>
        <taxon>Liliopsida</taxon>
        <taxon>Zingiberales</taxon>
        <taxon>Musaceae</taxon>
        <taxon>Musa</taxon>
    </lineage>
</organism>
<dbReference type="EMBL" id="HG996470">
    <property type="protein sequence ID" value="CAG1840140.1"/>
    <property type="molecule type" value="Genomic_DNA"/>
</dbReference>
<gene>
    <name evidence="2" type="ORF">GSMUA_280180.1</name>
</gene>
<feature type="compositionally biased region" description="Basic and acidic residues" evidence="1">
    <location>
        <begin position="178"/>
        <end position="187"/>
    </location>
</feature>
<feature type="compositionally biased region" description="Basic and acidic residues" evidence="1">
    <location>
        <begin position="143"/>
        <end position="153"/>
    </location>
</feature>
<protein>
    <submittedName>
        <fullName evidence="2">(wild Malaysian banana) hypothetical protein</fullName>
    </submittedName>
</protein>
<name>A0A8D7A2S1_MUSAM</name>
<proteinExistence type="predicted"/>
<feature type="region of interest" description="Disordered" evidence="1">
    <location>
        <begin position="50"/>
        <end position="187"/>
    </location>
</feature>
<feature type="compositionally biased region" description="Basic residues" evidence="1">
    <location>
        <begin position="117"/>
        <end position="127"/>
    </location>
</feature>
<dbReference type="AlphaFoldDB" id="A0A8D7A2S1"/>
<evidence type="ECO:0000256" key="1">
    <source>
        <dbReference type="SAM" id="MobiDB-lite"/>
    </source>
</evidence>
<feature type="non-terminal residue" evidence="2">
    <location>
        <position position="1"/>
    </location>
</feature>
<reference evidence="2" key="1">
    <citation type="submission" date="2021-03" db="EMBL/GenBank/DDBJ databases">
        <authorList>
            <consortium name="Genoscope - CEA"/>
            <person name="William W."/>
        </authorList>
    </citation>
    <scope>NUCLEOTIDE SEQUENCE</scope>
    <source>
        <strain evidence="2">Doubled-haploid Pahang</strain>
    </source>
</reference>
<accession>A0A8D7A2S1</accession>
<feature type="compositionally biased region" description="Low complexity" evidence="1">
    <location>
        <begin position="72"/>
        <end position="107"/>
    </location>
</feature>
<feature type="compositionally biased region" description="Low complexity" evidence="1">
    <location>
        <begin position="51"/>
        <end position="65"/>
    </location>
</feature>
<sequence>WPSSRLECHRVHLRHLLQRYPRLYHLRRIAVAPPHPHLRSKHHLHHLAADPATPTSEESATATNSPQPPATPTSEESATTTAKKDGPASAEAATATAASGTRPPSTTGAAATEPEPHRHHRRVRLPRRPSPPRMPRGGTVLLHQEEKEEDGVRRGRGGPCECPRDCRSRTPWPTTGDPVDRRRYQSP</sequence>